<name>A0A6S7I6H9_PARCT</name>
<dbReference type="Pfam" id="PF13359">
    <property type="entry name" value="DDE_Tnp_4"/>
    <property type="match status" value="1"/>
</dbReference>
<dbReference type="Proteomes" id="UP001152795">
    <property type="component" value="Unassembled WGS sequence"/>
</dbReference>
<evidence type="ECO:0000256" key="1">
    <source>
        <dbReference type="ARBA" id="ARBA00001968"/>
    </source>
</evidence>
<feature type="compositionally biased region" description="Polar residues" evidence="4">
    <location>
        <begin position="695"/>
        <end position="704"/>
    </location>
</feature>
<feature type="compositionally biased region" description="Polar residues" evidence="4">
    <location>
        <begin position="732"/>
        <end position="742"/>
    </location>
</feature>
<reference evidence="5" key="1">
    <citation type="submission" date="2020-04" db="EMBL/GenBank/DDBJ databases">
        <authorList>
            <person name="Alioto T."/>
            <person name="Alioto T."/>
            <person name="Gomez Garrido J."/>
        </authorList>
    </citation>
    <scope>NUCLEOTIDE SEQUENCE</scope>
    <source>
        <strain evidence="5">A484AB</strain>
    </source>
</reference>
<dbReference type="EMBL" id="CACRXK020004220">
    <property type="protein sequence ID" value="CAB4001972.1"/>
    <property type="molecule type" value="Genomic_DNA"/>
</dbReference>
<sequence>MSFQDVRTALVLSYGDGQIDDEEFVLLYDAYKSTNPAYPYWEFGDFCWEEYDSSEFEAMFRVKQEDIPILVDALRVPETFKCGQGTICDGIEGLCILLKRLAYPCRYVDMMSTFARPVPGLCMIYNTVLDWIYDVHGFHLTSWNQSFLSPLALEQYANAIRERGSPLVNCLGFVDGTVRQICRPGKMQRVVYNGHKRVHALKFQAVALPYGLIANLYGPVEGRRHDAGMLKDSGLLGSLELHAHNPDGQLLCLYGDPAYPLRPQLMAPYRVGDVQVLTEDMKEFNRAMSSLRVSVEWLFGDVANSFNFIDFKKNLKLRLSAVGKFYVVAAMMRNILTCLYGKTTSFLALTTCHRRTLEDLKAFVLTEISEEIAENTSWRSPSGGTWQFDSKMLSVTWHSKSENIYFKGEKGSDLTTRVYSYVNLGLGESDQTVVSGSPTETELAKSIESLLASKNEHMNDINKTKDIPTNEGASEDENTSDIEKTEDTSTKEAQSSKEETNTNLSTSVNLHKEPMNLHRVPHSYIPLGDPNKNYNPEFDIVALKFKLESFAENVDSKFQALTKEVADIKENKVYSIIILENTVHELKKEKYDLIKANNDLREKNEVLHQKISDFNSTVQRLEDEKQSLITTLKLVQKETQTVQPDLNDRMQNLENENKSLSTALTLLQYELDNTQQHKWKVVKTKYNKPPPETPAGSNTIETKNQYTTLRVTDSEHDDIPARLNTQQILDETSNTTKHSNIQMVGKSSGPSNSNESSRDSQRSQPRIAILGDSIIKHLDPKRMQNGLKKGKVTIKTFPGAGIDQMKHYAVPTLITKPKTLIFHVGTNDLHNKTPEDLINAMNDLGETIHRQNNDLELIWSEIITRTDDPNLAEKVNVVNAELAKLCTDKGWGLIKHNNIKGSLLNNSGLHLNKHGTTTLAKNIRQFFSSH</sequence>
<keyword evidence="6" id="KW-1185">Reference proteome</keyword>
<protein>
    <submittedName>
        <fullName evidence="5">Uncharacterized protein</fullName>
    </submittedName>
</protein>
<feature type="region of interest" description="Disordered" evidence="4">
    <location>
        <begin position="455"/>
        <end position="507"/>
    </location>
</feature>
<evidence type="ECO:0000313" key="6">
    <source>
        <dbReference type="Proteomes" id="UP001152795"/>
    </source>
</evidence>
<dbReference type="Gene3D" id="3.40.50.1110">
    <property type="entry name" value="SGNH hydrolase"/>
    <property type="match status" value="1"/>
</dbReference>
<evidence type="ECO:0000256" key="4">
    <source>
        <dbReference type="SAM" id="MobiDB-lite"/>
    </source>
</evidence>
<dbReference type="SUPFAM" id="SSF52266">
    <property type="entry name" value="SGNH hydrolase"/>
    <property type="match status" value="1"/>
</dbReference>
<proteinExistence type="predicted"/>
<dbReference type="AlphaFoldDB" id="A0A6S7I6H9"/>
<keyword evidence="3" id="KW-0175">Coiled coil</keyword>
<feature type="region of interest" description="Disordered" evidence="4">
    <location>
        <begin position="732"/>
        <end position="765"/>
    </location>
</feature>
<keyword evidence="2" id="KW-0479">Metal-binding</keyword>
<feature type="region of interest" description="Disordered" evidence="4">
    <location>
        <begin position="685"/>
        <end position="704"/>
    </location>
</feature>
<feature type="coiled-coil region" evidence="3">
    <location>
        <begin position="551"/>
        <end position="670"/>
    </location>
</feature>
<dbReference type="PANTHER" id="PTHR34615:SF1">
    <property type="entry name" value="PX DOMAIN-CONTAINING PROTEIN"/>
    <property type="match status" value="1"/>
</dbReference>
<evidence type="ECO:0000256" key="3">
    <source>
        <dbReference type="SAM" id="Coils"/>
    </source>
</evidence>
<evidence type="ECO:0000313" key="5">
    <source>
        <dbReference type="EMBL" id="CAB4001972.1"/>
    </source>
</evidence>
<dbReference type="PANTHER" id="PTHR34615">
    <property type="entry name" value="PX DOMAIN-CONTAINING PROTEIN"/>
    <property type="match status" value="1"/>
</dbReference>
<comment type="caution">
    <text evidence="5">The sequence shown here is derived from an EMBL/GenBank/DDBJ whole genome shotgun (WGS) entry which is preliminary data.</text>
</comment>
<gene>
    <name evidence="5" type="ORF">PACLA_8A002658</name>
</gene>
<dbReference type="InterPro" id="IPR027806">
    <property type="entry name" value="HARBI1_dom"/>
</dbReference>
<comment type="cofactor">
    <cofactor evidence="1">
        <name>a divalent metal cation</name>
        <dbReference type="ChEBI" id="CHEBI:60240"/>
    </cofactor>
</comment>
<evidence type="ECO:0000256" key="2">
    <source>
        <dbReference type="ARBA" id="ARBA00022723"/>
    </source>
</evidence>
<organism evidence="5 6">
    <name type="scientific">Paramuricea clavata</name>
    <name type="common">Red gorgonian</name>
    <name type="synonym">Violescent sea-whip</name>
    <dbReference type="NCBI Taxonomy" id="317549"/>
    <lineage>
        <taxon>Eukaryota</taxon>
        <taxon>Metazoa</taxon>
        <taxon>Cnidaria</taxon>
        <taxon>Anthozoa</taxon>
        <taxon>Octocorallia</taxon>
        <taxon>Malacalcyonacea</taxon>
        <taxon>Plexauridae</taxon>
        <taxon>Paramuricea</taxon>
    </lineage>
</organism>
<feature type="compositionally biased region" description="Basic and acidic residues" evidence="4">
    <location>
        <begin position="455"/>
        <end position="468"/>
    </location>
</feature>
<accession>A0A6S7I6H9</accession>
<dbReference type="GO" id="GO:0046872">
    <property type="term" value="F:metal ion binding"/>
    <property type="evidence" value="ECO:0007669"/>
    <property type="project" value="UniProtKB-KW"/>
</dbReference>
<feature type="compositionally biased region" description="Basic and acidic residues" evidence="4">
    <location>
        <begin position="481"/>
        <end position="500"/>
    </location>
</feature>
<dbReference type="InterPro" id="IPR036514">
    <property type="entry name" value="SGNH_hydro_sf"/>
</dbReference>